<comment type="caution">
    <text evidence="2">The sequence shown here is derived from an EMBL/GenBank/DDBJ whole genome shotgun (WGS) entry which is preliminary data.</text>
</comment>
<name>A0A1Y2G490_9BASI</name>
<evidence type="ECO:0000256" key="1">
    <source>
        <dbReference type="SAM" id="MobiDB-lite"/>
    </source>
</evidence>
<keyword evidence="3" id="KW-1185">Reference proteome</keyword>
<feature type="compositionally biased region" description="Low complexity" evidence="1">
    <location>
        <begin position="593"/>
        <end position="604"/>
    </location>
</feature>
<dbReference type="STRING" id="106004.A0A1Y2G490"/>
<evidence type="ECO:0000313" key="3">
    <source>
        <dbReference type="Proteomes" id="UP000193467"/>
    </source>
</evidence>
<protein>
    <submittedName>
        <fullName evidence="2">Uncharacterized protein</fullName>
    </submittedName>
</protein>
<dbReference type="AlphaFoldDB" id="A0A1Y2G490"/>
<dbReference type="EMBL" id="MCGR01000001">
    <property type="protein sequence ID" value="ORY92742.1"/>
    <property type="molecule type" value="Genomic_DNA"/>
</dbReference>
<dbReference type="PANTHER" id="PTHR39214">
    <property type="entry name" value="MICROBODY (PEROXISOME) BIOGENESIS PROTEIN PEROXIN 8 (EUROFUNG)"/>
    <property type="match status" value="1"/>
</dbReference>
<feature type="compositionally biased region" description="Low complexity" evidence="1">
    <location>
        <begin position="611"/>
        <end position="623"/>
    </location>
</feature>
<sequence>MERIPDATLLIQDFLSPATTQLSSTTPQLLTYHLAKLPLEEPHLALITSILTYLSTSPSLWRGQASPSSSSPTWPPLNFGRAQEVYTALLQGCLYRAGEVTRELGTGWSARRKYAAFLEAYLAGVNAEEEGMCHPIVRVLTASAALAALQAIKMRKDKLYIGGSSLMGRAEQEVLKAWEEYFREEERDQRGSAANGAATEWTGSAADNANELPAWLASQTLPLFPVAGLAEGPLPQLLHLLSVAHSATFASGHLFSALSSSLIQTPDGLAWTIPSESHTLLSGLINSPIFNVLGPLSRSIGRLVEAAGARAKAHPDDSTTLIAVRNFSTTLERVVSRVQKGWSSAAWSEIEIDSALTPATRAQTEPWTLLKSLLFSITLLHSSLLVIVSPKPGRKPTPLQLDLAKQAVRVLGKTYFITIKFGTDGFSAWKGAWVGLMEVVEQDSQKALEALMQELEPTGLGRLQERTVERSEATFYLNAAEQLMRPLGDDYVEASLLRCCYPYLESTTYRDTFESAHSVLLAVFATTKRYANDLAPWYTKLLLQAYPTLMSASQLRLAFTTIVRCVSSSDDALAWYCILKLIEAIRALPASSTEPKSASTSTSSAPPPQPATSSTVAFSSSSATPPPTKRDYDEEATQTRLDETSSLSPLEQRALTLRRGHLLLTLIDQTTSVNLILLRKLLDEIWTFIKEEGAGVDEVLSGSAEETPKEALVKVVFGTLGEGLDATKREEGVRYWMEHGEELAGP</sequence>
<dbReference type="InterPro" id="IPR055334">
    <property type="entry name" value="PEX8-like"/>
</dbReference>
<dbReference type="PANTHER" id="PTHR39214:SF1">
    <property type="entry name" value="MICROBODY (PEROXISOME) BIOGENESIS PROTEIN PEROXIN 8 (EUROFUNG)"/>
    <property type="match status" value="1"/>
</dbReference>
<reference evidence="2 3" key="1">
    <citation type="submission" date="2016-07" db="EMBL/GenBank/DDBJ databases">
        <title>Pervasive Adenine N6-methylation of Active Genes in Fungi.</title>
        <authorList>
            <consortium name="DOE Joint Genome Institute"/>
            <person name="Mondo S.J."/>
            <person name="Dannebaum R.O."/>
            <person name="Kuo R.C."/>
            <person name="Labutti K."/>
            <person name="Haridas S."/>
            <person name="Kuo A."/>
            <person name="Salamov A."/>
            <person name="Ahrendt S.R."/>
            <person name="Lipzen A."/>
            <person name="Sullivan W."/>
            <person name="Andreopoulos W.B."/>
            <person name="Clum A."/>
            <person name="Lindquist E."/>
            <person name="Daum C."/>
            <person name="Ramamoorthy G.K."/>
            <person name="Gryganskyi A."/>
            <person name="Culley D."/>
            <person name="Magnuson J.K."/>
            <person name="James T.Y."/>
            <person name="O'Malley M.A."/>
            <person name="Stajich J.E."/>
            <person name="Spatafora J.W."/>
            <person name="Visel A."/>
            <person name="Grigoriev I.V."/>
        </authorList>
    </citation>
    <scope>NUCLEOTIDE SEQUENCE [LARGE SCALE GENOMIC DNA]</scope>
    <source>
        <strain evidence="2 3">62-1032</strain>
    </source>
</reference>
<dbReference type="Proteomes" id="UP000193467">
    <property type="component" value="Unassembled WGS sequence"/>
</dbReference>
<evidence type="ECO:0000313" key="2">
    <source>
        <dbReference type="EMBL" id="ORY92742.1"/>
    </source>
</evidence>
<gene>
    <name evidence="2" type="ORF">BCR35DRAFT_298248</name>
</gene>
<dbReference type="InParanoid" id="A0A1Y2G490"/>
<accession>A0A1Y2G490</accession>
<proteinExistence type="predicted"/>
<feature type="region of interest" description="Disordered" evidence="1">
    <location>
        <begin position="593"/>
        <end position="647"/>
    </location>
</feature>
<organism evidence="2 3">
    <name type="scientific">Leucosporidium creatinivorum</name>
    <dbReference type="NCBI Taxonomy" id="106004"/>
    <lineage>
        <taxon>Eukaryota</taxon>
        <taxon>Fungi</taxon>
        <taxon>Dikarya</taxon>
        <taxon>Basidiomycota</taxon>
        <taxon>Pucciniomycotina</taxon>
        <taxon>Microbotryomycetes</taxon>
        <taxon>Leucosporidiales</taxon>
        <taxon>Leucosporidium</taxon>
    </lineage>
</organism>
<dbReference type="OrthoDB" id="2357318at2759"/>